<keyword evidence="4" id="KW-0808">Transferase</keyword>
<dbReference type="Gene3D" id="3.90.550.10">
    <property type="entry name" value="Spore Coat Polysaccharide Biosynthesis Protein SpsA, Chain A"/>
    <property type="match status" value="1"/>
</dbReference>
<dbReference type="InterPro" id="IPR050486">
    <property type="entry name" value="Mannose-1P_guanyltransferase"/>
</dbReference>
<gene>
    <name evidence="9" type="ORF">FGO68_gene10034</name>
</gene>
<dbReference type="SUPFAM" id="SSF53448">
    <property type="entry name" value="Nucleotide-diphospho-sugar transferases"/>
    <property type="match status" value="1"/>
</dbReference>
<dbReference type="InterPro" id="IPR045233">
    <property type="entry name" value="GMPPB_N"/>
</dbReference>
<comment type="caution">
    <text evidence="9">The sequence shown here is derived from an EMBL/GenBank/DDBJ whole genome shotgun (WGS) entry which is preliminary data.</text>
</comment>
<evidence type="ECO:0000259" key="8">
    <source>
        <dbReference type="Pfam" id="PF25087"/>
    </source>
</evidence>
<dbReference type="Pfam" id="PF25087">
    <property type="entry name" value="GMPPB_C"/>
    <property type="match status" value="1"/>
</dbReference>
<evidence type="ECO:0000313" key="9">
    <source>
        <dbReference type="EMBL" id="TNV81171.1"/>
    </source>
</evidence>
<reference evidence="9" key="1">
    <citation type="submission" date="2019-06" db="EMBL/GenBank/DDBJ databases">
        <authorList>
            <person name="Zheng W."/>
        </authorList>
    </citation>
    <scope>NUCLEOTIDE SEQUENCE</scope>
    <source>
        <strain evidence="9">QDHG01</strain>
    </source>
</reference>
<organism evidence="9 10">
    <name type="scientific">Halteria grandinella</name>
    <dbReference type="NCBI Taxonomy" id="5974"/>
    <lineage>
        <taxon>Eukaryota</taxon>
        <taxon>Sar</taxon>
        <taxon>Alveolata</taxon>
        <taxon>Ciliophora</taxon>
        <taxon>Intramacronucleata</taxon>
        <taxon>Spirotrichea</taxon>
        <taxon>Stichotrichia</taxon>
        <taxon>Sporadotrichida</taxon>
        <taxon>Halteriidae</taxon>
        <taxon>Halteria</taxon>
    </lineage>
</organism>
<name>A0A8J8T4F2_HALGN</name>
<dbReference type="UniPathway" id="UPA00126">
    <property type="reaction ID" value="UER00930"/>
</dbReference>
<dbReference type="GO" id="GO:0009298">
    <property type="term" value="P:GDP-mannose biosynthetic process"/>
    <property type="evidence" value="ECO:0007669"/>
    <property type="project" value="UniProtKB-UniPathway"/>
</dbReference>
<keyword evidence="6" id="KW-0342">GTP-binding</keyword>
<feature type="domain" description="Mannose-1-phosphate guanyltransferase C-terminal" evidence="8">
    <location>
        <begin position="251"/>
        <end position="359"/>
    </location>
</feature>
<dbReference type="CDD" id="cd06425">
    <property type="entry name" value="M1P_guanylylT_B_like_N"/>
    <property type="match status" value="1"/>
</dbReference>
<evidence type="ECO:0000256" key="5">
    <source>
        <dbReference type="ARBA" id="ARBA00022741"/>
    </source>
</evidence>
<keyword evidence="5" id="KW-0547">Nucleotide-binding</keyword>
<dbReference type="GO" id="GO:0004475">
    <property type="term" value="F:mannose-1-phosphate guanylyltransferase (GTP) activity"/>
    <property type="evidence" value="ECO:0007669"/>
    <property type="project" value="UniProtKB-EC"/>
</dbReference>
<dbReference type="EC" id="2.7.7.13" evidence="3"/>
<dbReference type="AlphaFoldDB" id="A0A8J8T4F2"/>
<dbReference type="OrthoDB" id="1733332at2759"/>
<dbReference type="Pfam" id="PF00483">
    <property type="entry name" value="NTP_transferase"/>
    <property type="match status" value="1"/>
</dbReference>
<dbReference type="InterPro" id="IPR029044">
    <property type="entry name" value="Nucleotide-diphossugar_trans"/>
</dbReference>
<feature type="domain" description="Nucleotidyl transferase" evidence="7">
    <location>
        <begin position="2"/>
        <end position="230"/>
    </location>
</feature>
<evidence type="ECO:0000256" key="2">
    <source>
        <dbReference type="ARBA" id="ARBA00007274"/>
    </source>
</evidence>
<dbReference type="EMBL" id="RRYP01006479">
    <property type="protein sequence ID" value="TNV81171.1"/>
    <property type="molecule type" value="Genomic_DNA"/>
</dbReference>
<accession>A0A8J8T4F2</accession>
<evidence type="ECO:0000313" key="10">
    <source>
        <dbReference type="Proteomes" id="UP000785679"/>
    </source>
</evidence>
<dbReference type="Proteomes" id="UP000785679">
    <property type="component" value="Unassembled WGS sequence"/>
</dbReference>
<dbReference type="PANTHER" id="PTHR22572">
    <property type="entry name" value="SUGAR-1-PHOSPHATE GUANYL TRANSFERASE"/>
    <property type="match status" value="1"/>
</dbReference>
<evidence type="ECO:0000259" key="7">
    <source>
        <dbReference type="Pfam" id="PF00483"/>
    </source>
</evidence>
<dbReference type="Gene3D" id="2.160.10.10">
    <property type="entry name" value="Hexapeptide repeat proteins"/>
    <property type="match status" value="1"/>
</dbReference>
<evidence type="ECO:0000256" key="6">
    <source>
        <dbReference type="ARBA" id="ARBA00023134"/>
    </source>
</evidence>
<dbReference type="InterPro" id="IPR056729">
    <property type="entry name" value="GMPPB_C"/>
</dbReference>
<keyword evidence="10" id="KW-1185">Reference proteome</keyword>
<sequence length="362" mass="39384">MKALILIGGYGTRLRPLTFSVPKPLVFFGDKPILCHQIQALAEAGVTEVILAVNNVPPALIESLKGFEEIYKVKITISVEYEPMGTAGPIRLAKDHILADNPSGLFFVFNSDVICDYPLSKFIEFHKAHGKEGTILATTVEDPSKYGVIVHREGGQIDRFVEKPQTFVGNKINAGLYLLNTSVIDRIELKPTSIEREIFPKMAADEQLYVFTLDGYWMDIGQPKDYLLGQKLFLQSVRARTPARLASGPTITGDVLIDPSAHVDPSAHLGPNVVIGKDCVIGPGCKLYNTTIMEGTKAQGYSLVEGSIIGWGNTIGKWVRISGLTVSAEDVQFKDEVIVNGAMVCPHKGVTTNVTNAGTIVM</sequence>
<evidence type="ECO:0000256" key="1">
    <source>
        <dbReference type="ARBA" id="ARBA00004823"/>
    </source>
</evidence>
<proteinExistence type="inferred from homology"/>
<dbReference type="GO" id="GO:0005525">
    <property type="term" value="F:GTP binding"/>
    <property type="evidence" value="ECO:0007669"/>
    <property type="project" value="UniProtKB-KW"/>
</dbReference>
<protein>
    <recommendedName>
        <fullName evidence="3">mannose-1-phosphate guanylyltransferase</fullName>
        <ecNumber evidence="3">2.7.7.13</ecNumber>
    </recommendedName>
</protein>
<evidence type="ECO:0000256" key="3">
    <source>
        <dbReference type="ARBA" id="ARBA00012387"/>
    </source>
</evidence>
<comment type="pathway">
    <text evidence="1">Nucleotide-sugar biosynthesis; GDP-alpha-D-mannose biosynthesis; GDP-alpha-D-mannose from alpha-D-mannose 1-phosphate (GTP route): step 1/1.</text>
</comment>
<dbReference type="FunFam" id="3.90.550.10:FF:000013">
    <property type="entry name" value="mannose-1-phosphate guanyltransferase beta"/>
    <property type="match status" value="1"/>
</dbReference>
<evidence type="ECO:0000256" key="4">
    <source>
        <dbReference type="ARBA" id="ARBA00022679"/>
    </source>
</evidence>
<comment type="similarity">
    <text evidence="2">Belongs to the transferase hexapeptide repeat family.</text>
</comment>
<dbReference type="InterPro" id="IPR005835">
    <property type="entry name" value="NTP_transferase_dom"/>
</dbReference>